<feature type="transmembrane region" description="Helical" evidence="10">
    <location>
        <begin position="242"/>
        <end position="263"/>
    </location>
</feature>
<accession>A0A316EU32</accession>
<keyword evidence="9" id="KW-0407">Ion channel</keyword>
<dbReference type="CDD" id="cd01033">
    <property type="entry name" value="ClC_like"/>
    <property type="match status" value="1"/>
</dbReference>
<evidence type="ECO:0000256" key="6">
    <source>
        <dbReference type="ARBA" id="ARBA00023136"/>
    </source>
</evidence>
<sequence>MKPSDTAPLAATDNPRPAGAAIAPRFSMRLGIAAILTGVGAGLGGMVLALLLHKIQHVAYGYSLDFTIGTESFLVGVTQASAQRRLVVLMLCGLVAGFGWWAVYRFGRALVSVKQTVDSDARPMPPGTTIAHALLQIVTVAMGSPLGREVAPREIGALFASWLSARTGLTSEQRRMIVACGAGAGLAAVYNVPLGGAVFTMEVLLVTFSWQAACLAMATSAIAAGVAWLGLGAEIQYAVPTFLPTASLIVWALVCGPLFGLAGHAFIQLTNAARNRAARGWQLPVYAFINFTILGALAMYYPQLLGNGKGAAQLAFDSSVAIGLAATLLVLKVLVTAGSLRAGASGGLLTPALANGALMAIILGGLWSMAWPGVPLGAFALVGAAAFLATSQRMPLTAVVLVAEFTQVNHNFLLPMILAVAGSVTASRLWEQRLSPRSS</sequence>
<dbReference type="AlphaFoldDB" id="A0A316EU32"/>
<keyword evidence="8" id="KW-0868">Chloride</keyword>
<comment type="subcellular location">
    <subcellularLocation>
        <location evidence="1">Membrane</location>
        <topology evidence="1">Multi-pass membrane protein</topology>
    </subcellularLocation>
</comment>
<dbReference type="Gene3D" id="1.10.3080.10">
    <property type="entry name" value="Clc chloride channel"/>
    <property type="match status" value="1"/>
</dbReference>
<feature type="transmembrane region" description="Helical" evidence="10">
    <location>
        <begin position="86"/>
        <end position="104"/>
    </location>
</feature>
<comment type="caution">
    <text evidence="11">The sequence shown here is derived from an EMBL/GenBank/DDBJ whole genome shotgun (WGS) entry which is preliminary data.</text>
</comment>
<evidence type="ECO:0000256" key="8">
    <source>
        <dbReference type="ARBA" id="ARBA00023214"/>
    </source>
</evidence>
<protein>
    <submittedName>
        <fullName evidence="11">H+/Cl-antiporter ClcA</fullName>
    </submittedName>
</protein>
<evidence type="ECO:0000256" key="7">
    <source>
        <dbReference type="ARBA" id="ARBA00023173"/>
    </source>
</evidence>
<evidence type="ECO:0000256" key="9">
    <source>
        <dbReference type="ARBA" id="ARBA00023303"/>
    </source>
</evidence>
<dbReference type="EMBL" id="QGGT01000002">
    <property type="protein sequence ID" value="PWK35516.1"/>
    <property type="molecule type" value="Genomic_DNA"/>
</dbReference>
<dbReference type="InterPro" id="IPR014743">
    <property type="entry name" value="Cl-channel_core"/>
</dbReference>
<dbReference type="PANTHER" id="PTHR43427:SF6">
    <property type="entry name" value="CHLORIDE CHANNEL PROTEIN CLC-E"/>
    <property type="match status" value="1"/>
</dbReference>
<evidence type="ECO:0000256" key="10">
    <source>
        <dbReference type="SAM" id="Phobius"/>
    </source>
</evidence>
<dbReference type="Proteomes" id="UP000245754">
    <property type="component" value="Unassembled WGS sequence"/>
</dbReference>
<keyword evidence="12" id="KW-1185">Reference proteome</keyword>
<organism evidence="11 12">
    <name type="scientific">Cupriavidus plantarum</name>
    <dbReference type="NCBI Taxonomy" id="942865"/>
    <lineage>
        <taxon>Bacteria</taxon>
        <taxon>Pseudomonadati</taxon>
        <taxon>Pseudomonadota</taxon>
        <taxon>Betaproteobacteria</taxon>
        <taxon>Burkholderiales</taxon>
        <taxon>Burkholderiaceae</taxon>
        <taxon>Cupriavidus</taxon>
    </lineage>
</organism>
<dbReference type="RefSeq" id="WP_373561946.1">
    <property type="nucleotide sequence ID" value="NZ_QGGT01000002.1"/>
</dbReference>
<gene>
    <name evidence="11" type="ORF">C7419_102794</name>
</gene>
<dbReference type="InterPro" id="IPR001807">
    <property type="entry name" value="ClC"/>
</dbReference>
<dbReference type="SUPFAM" id="SSF81340">
    <property type="entry name" value="Clc chloride channel"/>
    <property type="match status" value="1"/>
</dbReference>
<evidence type="ECO:0000256" key="5">
    <source>
        <dbReference type="ARBA" id="ARBA00023065"/>
    </source>
</evidence>
<feature type="transmembrane region" description="Helical" evidence="10">
    <location>
        <begin position="374"/>
        <end position="392"/>
    </location>
</feature>
<proteinExistence type="predicted"/>
<evidence type="ECO:0000313" key="12">
    <source>
        <dbReference type="Proteomes" id="UP000245754"/>
    </source>
</evidence>
<evidence type="ECO:0000256" key="1">
    <source>
        <dbReference type="ARBA" id="ARBA00004141"/>
    </source>
</evidence>
<evidence type="ECO:0000256" key="2">
    <source>
        <dbReference type="ARBA" id="ARBA00022448"/>
    </source>
</evidence>
<evidence type="ECO:0000313" key="11">
    <source>
        <dbReference type="EMBL" id="PWK35516.1"/>
    </source>
</evidence>
<dbReference type="PANTHER" id="PTHR43427">
    <property type="entry name" value="CHLORIDE CHANNEL PROTEIN CLC-E"/>
    <property type="match status" value="1"/>
</dbReference>
<keyword evidence="6 10" id="KW-0472">Membrane</keyword>
<feature type="transmembrane region" description="Helical" evidence="10">
    <location>
        <begin position="176"/>
        <end position="196"/>
    </location>
</feature>
<feature type="transmembrane region" description="Helical" evidence="10">
    <location>
        <begin position="314"/>
        <end position="335"/>
    </location>
</feature>
<keyword evidence="7" id="KW-0869">Chloride channel</keyword>
<dbReference type="PRINTS" id="PR00762">
    <property type="entry name" value="CLCHANNEL"/>
</dbReference>
<keyword evidence="4 10" id="KW-1133">Transmembrane helix</keyword>
<dbReference type="InterPro" id="IPR050368">
    <property type="entry name" value="ClC-type_chloride_channel"/>
</dbReference>
<dbReference type="GO" id="GO:0034707">
    <property type="term" value="C:chloride channel complex"/>
    <property type="evidence" value="ECO:0007669"/>
    <property type="project" value="UniProtKB-KW"/>
</dbReference>
<keyword evidence="3 10" id="KW-0812">Transmembrane</keyword>
<reference evidence="11 12" key="1">
    <citation type="submission" date="2018-05" db="EMBL/GenBank/DDBJ databases">
        <title>Genomic Encyclopedia of Type Strains, Phase IV (KMG-V): Genome sequencing to study the core and pangenomes of soil and plant-associated prokaryotes.</title>
        <authorList>
            <person name="Whitman W."/>
        </authorList>
    </citation>
    <scope>NUCLEOTIDE SEQUENCE [LARGE SCALE GENOMIC DNA]</scope>
    <source>
        <strain evidence="11 12">SLV-132</strain>
    </source>
</reference>
<evidence type="ECO:0000256" key="4">
    <source>
        <dbReference type="ARBA" id="ARBA00022989"/>
    </source>
</evidence>
<feature type="transmembrane region" description="Helical" evidence="10">
    <location>
        <begin position="30"/>
        <end position="52"/>
    </location>
</feature>
<keyword evidence="2" id="KW-0813">Transport</keyword>
<keyword evidence="5" id="KW-0406">Ion transport</keyword>
<dbReference type="Pfam" id="PF00654">
    <property type="entry name" value="Voltage_CLC"/>
    <property type="match status" value="1"/>
</dbReference>
<dbReference type="GO" id="GO:0005254">
    <property type="term" value="F:chloride channel activity"/>
    <property type="evidence" value="ECO:0007669"/>
    <property type="project" value="UniProtKB-KW"/>
</dbReference>
<feature type="transmembrane region" description="Helical" evidence="10">
    <location>
        <begin position="208"/>
        <end position="230"/>
    </location>
</feature>
<feature type="transmembrane region" description="Helical" evidence="10">
    <location>
        <begin position="412"/>
        <end position="430"/>
    </location>
</feature>
<evidence type="ECO:0000256" key="3">
    <source>
        <dbReference type="ARBA" id="ARBA00022692"/>
    </source>
</evidence>
<feature type="transmembrane region" description="Helical" evidence="10">
    <location>
        <begin position="347"/>
        <end position="367"/>
    </location>
</feature>
<feature type="transmembrane region" description="Helical" evidence="10">
    <location>
        <begin position="283"/>
        <end position="302"/>
    </location>
</feature>
<name>A0A316EU32_9BURK</name>